<dbReference type="OrthoDB" id="3255134at2"/>
<sequence>MSTPLALRAWVDESGSDHARDPGTYILAAAVVSTTEEDTVRTVMSSLRMSQRKVHWRDEGTRRRQAIIEAIANTCIEHIVVVRQRIPAERRTERARRKCLERLITELEARGIHELVLESRGPSDDRRDIDMLNALRSQHRTSPATTLHHRVGAGEPMLWVPDSICGAISSLRTGDETYAAALGEALTIVDV</sequence>
<name>A0A1R4K182_9ACTN</name>
<gene>
    <name evidence="1" type="ORF">FM114_10645</name>
</gene>
<protein>
    <recommendedName>
        <fullName evidence="3">DUF3800 domain-containing protein</fullName>
    </recommendedName>
</protein>
<dbReference type="Proteomes" id="UP000188342">
    <property type="component" value="Unassembled WGS sequence"/>
</dbReference>
<evidence type="ECO:0000313" key="1">
    <source>
        <dbReference type="EMBL" id="SJN37825.1"/>
    </source>
</evidence>
<evidence type="ECO:0008006" key="3">
    <source>
        <dbReference type="Google" id="ProtNLM"/>
    </source>
</evidence>
<proteinExistence type="predicted"/>
<organism evidence="1 2">
    <name type="scientific">Luteococcus japonicus LSP_Lj1</name>
    <dbReference type="NCBI Taxonomy" id="1255658"/>
    <lineage>
        <taxon>Bacteria</taxon>
        <taxon>Bacillati</taxon>
        <taxon>Actinomycetota</taxon>
        <taxon>Actinomycetes</taxon>
        <taxon>Propionibacteriales</taxon>
        <taxon>Propionibacteriaceae</taxon>
        <taxon>Luteococcus</taxon>
    </lineage>
</organism>
<dbReference type="RefSeq" id="WP_094765139.1">
    <property type="nucleotide sequence ID" value="NZ_FUKQ01000040.1"/>
</dbReference>
<dbReference type="EMBL" id="FUKQ01000040">
    <property type="protein sequence ID" value="SJN37825.1"/>
    <property type="molecule type" value="Genomic_DNA"/>
</dbReference>
<dbReference type="AlphaFoldDB" id="A0A1R4K182"/>
<evidence type="ECO:0000313" key="2">
    <source>
        <dbReference type="Proteomes" id="UP000188342"/>
    </source>
</evidence>
<accession>A0A1R4K182</accession>
<reference evidence="1 2" key="1">
    <citation type="submission" date="2017-02" db="EMBL/GenBank/DDBJ databases">
        <authorList>
            <person name="Peterson S.W."/>
        </authorList>
    </citation>
    <scope>NUCLEOTIDE SEQUENCE [LARGE SCALE GENOMIC DNA]</scope>
    <source>
        <strain evidence="1 2">LSP_Lj1</strain>
    </source>
</reference>
<keyword evidence="2" id="KW-1185">Reference proteome</keyword>